<comment type="similarity">
    <text evidence="2 16">Belongs to the radical SAM superfamily. Biotin synthase family.</text>
</comment>
<evidence type="ECO:0000256" key="10">
    <source>
        <dbReference type="ARBA" id="ARBA00022756"/>
    </source>
</evidence>
<evidence type="ECO:0000256" key="14">
    <source>
        <dbReference type="ARBA" id="ARBA00057568"/>
    </source>
</evidence>
<dbReference type="EMBL" id="FQUY01000004">
    <property type="protein sequence ID" value="SHE67936.1"/>
    <property type="molecule type" value="Genomic_DNA"/>
</dbReference>
<sequence length="321" mass="35687">MSKILQHIKNKLLNGKLIDFEEALELSEDRLENEELFNLADEICKKYMGNKVDLCSIINAKSGKCSENCKYCAQSGHYNTGVPSYPLIDIQEVLALAKENEKNGVHRFSIVTSGGSLTNNDFEKVLEMIEALRAETTLKLCASLGSISFDRALRLKEAGLSLYHHNIETCKEYYANICDTHTYDDRIHTIKNAKKAGLEVCCGGIIGMGESMEQRIKMAFEIRELGITSIPINILNPIKGTPLEQVEKIEPLEIIKTISMFRLIIPYASIRYAGGRNALGELQQKGFMAGINAVMVGNYLTTVGNTIADDVKMIQEIGLEV</sequence>
<feature type="binding site" evidence="16 17">
    <location>
        <position position="69"/>
    </location>
    <ligand>
        <name>[4Fe-4S] cluster</name>
        <dbReference type="ChEBI" id="CHEBI:49883"/>
        <note>4Fe-4S-S-AdoMet</note>
    </ligand>
</feature>
<dbReference type="SUPFAM" id="SSF102114">
    <property type="entry name" value="Radical SAM enzymes"/>
    <property type="match status" value="1"/>
</dbReference>
<evidence type="ECO:0000256" key="5">
    <source>
        <dbReference type="ARBA" id="ARBA00022485"/>
    </source>
</evidence>
<evidence type="ECO:0000256" key="16">
    <source>
        <dbReference type="HAMAP-Rule" id="MF_01694"/>
    </source>
</evidence>
<evidence type="ECO:0000256" key="4">
    <source>
        <dbReference type="ARBA" id="ARBA00012236"/>
    </source>
</evidence>
<feature type="binding site" evidence="16 17">
    <location>
        <position position="72"/>
    </location>
    <ligand>
        <name>[4Fe-4S] cluster</name>
        <dbReference type="ChEBI" id="CHEBI:49883"/>
        <note>4Fe-4S-S-AdoMet</note>
    </ligand>
</feature>
<feature type="binding site" evidence="16 17">
    <location>
        <position position="109"/>
    </location>
    <ligand>
        <name>[2Fe-2S] cluster</name>
        <dbReference type="ChEBI" id="CHEBI:190135"/>
    </ligand>
</feature>
<keyword evidence="9 16" id="KW-0479">Metal-binding</keyword>
<feature type="binding site" evidence="16 17">
    <location>
        <position position="65"/>
    </location>
    <ligand>
        <name>[4Fe-4S] cluster</name>
        <dbReference type="ChEBI" id="CHEBI:49883"/>
        <note>4Fe-4S-S-AdoMet</note>
    </ligand>
</feature>
<keyword evidence="6 16" id="KW-0808">Transferase</keyword>
<evidence type="ECO:0000256" key="8">
    <source>
        <dbReference type="ARBA" id="ARBA00022714"/>
    </source>
</evidence>
<evidence type="ECO:0000256" key="13">
    <source>
        <dbReference type="ARBA" id="ARBA00051157"/>
    </source>
</evidence>
<dbReference type="SFLD" id="SFLDS00029">
    <property type="entry name" value="Radical_SAM"/>
    <property type="match status" value="1"/>
</dbReference>
<comment type="catalytic activity">
    <reaction evidence="13 16">
        <text>(4R,5S)-dethiobiotin + (sulfur carrier)-SH + 2 reduced [2Fe-2S]-[ferredoxin] + 2 S-adenosyl-L-methionine = (sulfur carrier)-H + biotin + 2 5'-deoxyadenosine + 2 L-methionine + 2 oxidized [2Fe-2S]-[ferredoxin]</text>
        <dbReference type="Rhea" id="RHEA:22060"/>
        <dbReference type="Rhea" id="RHEA-COMP:10000"/>
        <dbReference type="Rhea" id="RHEA-COMP:10001"/>
        <dbReference type="Rhea" id="RHEA-COMP:14737"/>
        <dbReference type="Rhea" id="RHEA-COMP:14739"/>
        <dbReference type="ChEBI" id="CHEBI:17319"/>
        <dbReference type="ChEBI" id="CHEBI:29917"/>
        <dbReference type="ChEBI" id="CHEBI:33737"/>
        <dbReference type="ChEBI" id="CHEBI:33738"/>
        <dbReference type="ChEBI" id="CHEBI:57586"/>
        <dbReference type="ChEBI" id="CHEBI:57844"/>
        <dbReference type="ChEBI" id="CHEBI:59789"/>
        <dbReference type="ChEBI" id="CHEBI:64428"/>
        <dbReference type="ChEBI" id="CHEBI:149473"/>
        <dbReference type="EC" id="2.8.1.6"/>
    </reaction>
</comment>
<evidence type="ECO:0000256" key="6">
    <source>
        <dbReference type="ARBA" id="ARBA00022679"/>
    </source>
</evidence>
<feature type="binding site" evidence="16 17">
    <location>
        <position position="271"/>
    </location>
    <ligand>
        <name>[2Fe-2S] cluster</name>
        <dbReference type="ChEBI" id="CHEBI:190135"/>
    </ligand>
</feature>
<dbReference type="GO" id="GO:0051539">
    <property type="term" value="F:4 iron, 4 sulfur cluster binding"/>
    <property type="evidence" value="ECO:0007669"/>
    <property type="project" value="UniProtKB-KW"/>
</dbReference>
<comment type="cofactor">
    <cofactor evidence="16 17">
        <name>[4Fe-4S] cluster</name>
        <dbReference type="ChEBI" id="CHEBI:49883"/>
    </cofactor>
    <text evidence="16 17">Binds 1 [4Fe-4S] cluster. The cluster is coordinated with 3 cysteines and an exchangeable S-adenosyl-L-methionine.</text>
</comment>
<comment type="cofactor">
    <cofactor evidence="16">
        <name>[2Fe-2S] cluster</name>
        <dbReference type="ChEBI" id="CHEBI:190135"/>
    </cofactor>
    <text evidence="16">Binds 1 [2Fe-2S] cluster. The cluster is coordinated with 3 cysteines and 1 arginine.</text>
</comment>
<dbReference type="InterPro" id="IPR006638">
    <property type="entry name" value="Elp3/MiaA/NifB-like_rSAM"/>
</dbReference>
<dbReference type="PROSITE" id="PS51918">
    <property type="entry name" value="RADICAL_SAM"/>
    <property type="match status" value="1"/>
</dbReference>
<evidence type="ECO:0000256" key="12">
    <source>
        <dbReference type="ARBA" id="ARBA00023014"/>
    </source>
</evidence>
<dbReference type="GO" id="GO:0051537">
    <property type="term" value="F:2 iron, 2 sulfur cluster binding"/>
    <property type="evidence" value="ECO:0007669"/>
    <property type="project" value="UniProtKB-KW"/>
</dbReference>
<dbReference type="Gene3D" id="3.20.20.70">
    <property type="entry name" value="Aldolase class I"/>
    <property type="match status" value="1"/>
</dbReference>
<dbReference type="PANTHER" id="PTHR22976">
    <property type="entry name" value="BIOTIN SYNTHASE"/>
    <property type="match status" value="1"/>
</dbReference>
<keyword evidence="5 16" id="KW-0004">4Fe-4S</keyword>
<evidence type="ECO:0000256" key="9">
    <source>
        <dbReference type="ARBA" id="ARBA00022723"/>
    </source>
</evidence>
<dbReference type="InterPro" id="IPR058240">
    <property type="entry name" value="rSAM_sf"/>
</dbReference>
<keyword evidence="10 16" id="KW-0093">Biotin biosynthesis</keyword>
<dbReference type="STRING" id="1121429.SAMN02745133_00919"/>
<dbReference type="Pfam" id="PF04055">
    <property type="entry name" value="Radical_SAM"/>
    <property type="match status" value="1"/>
</dbReference>
<dbReference type="InterPro" id="IPR002684">
    <property type="entry name" value="Biotin_synth/BioAB"/>
</dbReference>
<reference evidence="20" key="1">
    <citation type="submission" date="2016-11" db="EMBL/GenBank/DDBJ databases">
        <authorList>
            <person name="Varghese N."/>
            <person name="Submissions S."/>
        </authorList>
    </citation>
    <scope>NUCLEOTIDE SEQUENCE [LARGE SCALE GENOMIC DNA]</scope>
    <source>
        <strain evidence="20">DSM 12395</strain>
    </source>
</reference>
<dbReference type="PANTHER" id="PTHR22976:SF2">
    <property type="entry name" value="BIOTIN SYNTHASE, MITOCHONDRIAL"/>
    <property type="match status" value="1"/>
</dbReference>
<feature type="domain" description="Radical SAM core" evidence="18">
    <location>
        <begin position="47"/>
        <end position="276"/>
    </location>
</feature>
<evidence type="ECO:0000256" key="11">
    <source>
        <dbReference type="ARBA" id="ARBA00023004"/>
    </source>
</evidence>
<dbReference type="OrthoDB" id="9786826at2"/>
<dbReference type="EC" id="2.8.1.6" evidence="4 16"/>
<dbReference type="GO" id="GO:0005506">
    <property type="term" value="F:iron ion binding"/>
    <property type="evidence" value="ECO:0007669"/>
    <property type="project" value="UniProtKB-UniRule"/>
</dbReference>
<dbReference type="SMART" id="SM00729">
    <property type="entry name" value="Elp3"/>
    <property type="match status" value="1"/>
</dbReference>
<dbReference type="GO" id="GO:0004076">
    <property type="term" value="F:biotin synthase activity"/>
    <property type="evidence" value="ECO:0007669"/>
    <property type="project" value="UniProtKB-UniRule"/>
</dbReference>
<dbReference type="HAMAP" id="MF_01694">
    <property type="entry name" value="BioB"/>
    <property type="match status" value="1"/>
</dbReference>
<evidence type="ECO:0000256" key="7">
    <source>
        <dbReference type="ARBA" id="ARBA00022691"/>
    </source>
</evidence>
<evidence type="ECO:0000313" key="19">
    <source>
        <dbReference type="EMBL" id="SHE67936.1"/>
    </source>
</evidence>
<accession>A0A1M4VFY8</accession>
<dbReference type="PIRSF" id="PIRSF001619">
    <property type="entry name" value="Biotin_synth"/>
    <property type="match status" value="1"/>
</dbReference>
<dbReference type="SFLD" id="SFLDG01060">
    <property type="entry name" value="BATS_domain_containing"/>
    <property type="match status" value="1"/>
</dbReference>
<evidence type="ECO:0000256" key="3">
    <source>
        <dbReference type="ARBA" id="ARBA00011738"/>
    </source>
</evidence>
<feature type="binding site" evidence="16 17">
    <location>
        <position position="201"/>
    </location>
    <ligand>
        <name>[2Fe-2S] cluster</name>
        <dbReference type="ChEBI" id="CHEBI:190135"/>
    </ligand>
</feature>
<dbReference type="Proteomes" id="UP000184148">
    <property type="component" value="Unassembled WGS sequence"/>
</dbReference>
<organism evidence="19 20">
    <name type="scientific">Desulforamulus putei DSM 12395</name>
    <dbReference type="NCBI Taxonomy" id="1121429"/>
    <lineage>
        <taxon>Bacteria</taxon>
        <taxon>Bacillati</taxon>
        <taxon>Bacillota</taxon>
        <taxon>Clostridia</taxon>
        <taxon>Eubacteriales</taxon>
        <taxon>Peptococcaceae</taxon>
        <taxon>Desulforamulus</taxon>
    </lineage>
</organism>
<dbReference type="AlphaFoldDB" id="A0A1M4VFY8"/>
<protein>
    <recommendedName>
        <fullName evidence="15 16">Biotin synthase</fullName>
        <ecNumber evidence="4 16">2.8.1.6</ecNumber>
    </recommendedName>
</protein>
<evidence type="ECO:0000256" key="15">
    <source>
        <dbReference type="ARBA" id="ARBA00070199"/>
    </source>
</evidence>
<comment type="pathway">
    <text evidence="1 16">Cofactor biosynthesis; biotin biosynthesis; biotin from 7,8-diaminononanoate: step 2/2.</text>
</comment>
<dbReference type="InterPro" id="IPR013785">
    <property type="entry name" value="Aldolase_TIM"/>
</dbReference>
<keyword evidence="12 16" id="KW-0411">Iron-sulfur</keyword>
<evidence type="ECO:0000313" key="20">
    <source>
        <dbReference type="Proteomes" id="UP000184148"/>
    </source>
</evidence>
<keyword evidence="7 16" id="KW-0949">S-adenosyl-L-methionine</keyword>
<dbReference type="Pfam" id="PF06968">
    <property type="entry name" value="BATS"/>
    <property type="match status" value="1"/>
</dbReference>
<evidence type="ECO:0000259" key="18">
    <source>
        <dbReference type="PROSITE" id="PS51918"/>
    </source>
</evidence>
<comment type="function">
    <text evidence="14 16">Catalyzes the conversion of dethiobiotin (DTB) to biotin by the insertion of a sulfur atom into dethiobiotin via a radical-based mechanism.</text>
</comment>
<evidence type="ECO:0000256" key="1">
    <source>
        <dbReference type="ARBA" id="ARBA00004942"/>
    </source>
</evidence>
<feature type="binding site" evidence="16 17">
    <location>
        <position position="141"/>
    </location>
    <ligand>
        <name>[2Fe-2S] cluster</name>
        <dbReference type="ChEBI" id="CHEBI:190135"/>
    </ligand>
</feature>
<dbReference type="SFLD" id="SFLDG01278">
    <property type="entry name" value="biotin_synthase_like"/>
    <property type="match status" value="1"/>
</dbReference>
<dbReference type="InterPro" id="IPR007197">
    <property type="entry name" value="rSAM"/>
</dbReference>
<dbReference type="UniPathway" id="UPA00078">
    <property type="reaction ID" value="UER00162"/>
</dbReference>
<dbReference type="RefSeq" id="WP_073236413.1">
    <property type="nucleotide sequence ID" value="NZ_FQUY01000004.1"/>
</dbReference>
<dbReference type="SMART" id="SM00876">
    <property type="entry name" value="BATS"/>
    <property type="match status" value="1"/>
</dbReference>
<keyword evidence="8 16" id="KW-0001">2Fe-2S</keyword>
<proteinExistence type="inferred from homology"/>
<dbReference type="FunFam" id="3.20.20.70:FF:000026">
    <property type="entry name" value="Biotin synthase"/>
    <property type="match status" value="1"/>
</dbReference>
<dbReference type="NCBIfam" id="TIGR00433">
    <property type="entry name" value="bioB"/>
    <property type="match status" value="1"/>
</dbReference>
<keyword evidence="20" id="KW-1185">Reference proteome</keyword>
<name>A0A1M4VFY8_9FIRM</name>
<keyword evidence="11 16" id="KW-0408">Iron</keyword>
<comment type="cofactor">
    <cofactor evidence="17">
        <name>[2Fe-2S] cluster</name>
        <dbReference type="ChEBI" id="CHEBI:190135"/>
    </cofactor>
    <text evidence="17">Binds 1 [2Fe-2S] cluster. The cluster is coordinated with 3 cysteines and 1 arginine.</text>
</comment>
<gene>
    <name evidence="16" type="primary">bioB</name>
    <name evidence="19" type="ORF">SAMN02745133_00919</name>
</gene>
<comment type="subunit">
    <text evidence="3 16">Homodimer.</text>
</comment>
<dbReference type="InterPro" id="IPR010722">
    <property type="entry name" value="BATS_dom"/>
</dbReference>
<dbReference type="GO" id="GO:0009102">
    <property type="term" value="P:biotin biosynthetic process"/>
    <property type="evidence" value="ECO:0007669"/>
    <property type="project" value="UniProtKB-UniRule"/>
</dbReference>
<evidence type="ECO:0000256" key="17">
    <source>
        <dbReference type="PIRSR" id="PIRSR001619-1"/>
    </source>
</evidence>
<evidence type="ECO:0000256" key="2">
    <source>
        <dbReference type="ARBA" id="ARBA00010765"/>
    </source>
</evidence>
<dbReference type="CDD" id="cd01335">
    <property type="entry name" value="Radical_SAM"/>
    <property type="match status" value="1"/>
</dbReference>
<dbReference type="InterPro" id="IPR024177">
    <property type="entry name" value="Biotin_synthase"/>
</dbReference>